<dbReference type="AlphaFoldDB" id="A0A1Y1JQB0"/>
<accession>A0A1Y1JQB0</accession>
<gene>
    <name evidence="1" type="ORF">PGO_004025</name>
</gene>
<protein>
    <submittedName>
        <fullName evidence="1">Variable surface protein</fullName>
    </submittedName>
</protein>
<dbReference type="RefSeq" id="XP_028547208.1">
    <property type="nucleotide sequence ID" value="XM_028691407.1"/>
</dbReference>
<sequence>MTLPETNKTYINWKDYIFFRDYLERLKTIKKNSNDIDNFIKHKSVPLYDVERHNFINICHEIRELFRIMSSNDTYDNRKCCNYINYYIRHQIKENFPTKEYEIFEHFKNYVESNIKDQSYKKCVPEIKYIGEAEFDKMNELIELYDHYETNLYPTSVDNNGPSIDCKDLNDFIEDYNEKVQKHMDDIPFHKELNNLRCSIENNELFNDNCESTLRGISKNEHYPSEIKHCDESLEKEYLKKYTKPTYSYFSTNTYIQPTNMKDIIAITLSSFTTARNYLRNRFPRMRRMNRNKKEETYQHEMYNRKHYHRDLKEKCYNVLYVSERKY</sequence>
<reference evidence="2" key="1">
    <citation type="submission" date="2017-04" db="EMBL/GenBank/DDBJ databases">
        <title>Plasmodium gonderi genome.</title>
        <authorList>
            <person name="Arisue N."/>
            <person name="Honma H."/>
            <person name="Kawai S."/>
            <person name="Tougan T."/>
            <person name="Tanabe K."/>
            <person name="Horii T."/>
        </authorList>
    </citation>
    <scope>NUCLEOTIDE SEQUENCE [LARGE SCALE GENOMIC DNA]</scope>
    <source>
        <strain evidence="2">ATCC 30045</strain>
    </source>
</reference>
<dbReference type="GeneID" id="39745427"/>
<proteinExistence type="predicted"/>
<keyword evidence="2" id="KW-1185">Reference proteome</keyword>
<dbReference type="Pfam" id="PF05795">
    <property type="entry name" value="Plasmodium_Vir"/>
    <property type="match status" value="1"/>
</dbReference>
<dbReference type="InterPro" id="IPR008780">
    <property type="entry name" value="Plasmodium_Vir"/>
</dbReference>
<organism evidence="1 2">
    <name type="scientific">Plasmodium gonderi</name>
    <dbReference type="NCBI Taxonomy" id="77519"/>
    <lineage>
        <taxon>Eukaryota</taxon>
        <taxon>Sar</taxon>
        <taxon>Alveolata</taxon>
        <taxon>Apicomplexa</taxon>
        <taxon>Aconoidasida</taxon>
        <taxon>Haemosporida</taxon>
        <taxon>Plasmodiidae</taxon>
        <taxon>Plasmodium</taxon>
        <taxon>Plasmodium (Plasmodium)</taxon>
    </lineage>
</organism>
<dbReference type="EMBL" id="BDQF01000517">
    <property type="protein sequence ID" value="GAW84619.1"/>
    <property type="molecule type" value="Genomic_DNA"/>
</dbReference>
<dbReference type="Proteomes" id="UP000195521">
    <property type="component" value="Unassembled WGS sequence"/>
</dbReference>
<evidence type="ECO:0000313" key="1">
    <source>
        <dbReference type="EMBL" id="GAW84619.1"/>
    </source>
</evidence>
<comment type="caution">
    <text evidence="1">The sequence shown here is derived from an EMBL/GenBank/DDBJ whole genome shotgun (WGS) entry which is preliminary data.</text>
</comment>
<evidence type="ECO:0000313" key="2">
    <source>
        <dbReference type="Proteomes" id="UP000195521"/>
    </source>
</evidence>
<dbReference type="OrthoDB" id="10456057at2759"/>
<name>A0A1Y1JQB0_PLAGO</name>